<comment type="caution">
    <text evidence="18">The sequence shown here is derived from an EMBL/GenBank/DDBJ whole genome shotgun (WGS) entry which is preliminary data.</text>
</comment>
<evidence type="ECO:0000256" key="14">
    <source>
        <dbReference type="SAM" id="MobiDB-lite"/>
    </source>
</evidence>
<keyword evidence="19" id="KW-1185">Reference proteome</keyword>
<dbReference type="InterPro" id="IPR010402">
    <property type="entry name" value="CCT_domain"/>
</dbReference>
<feature type="domain" description="Tify" evidence="17">
    <location>
        <begin position="68"/>
        <end position="103"/>
    </location>
</feature>
<organism evidence="18 19">
    <name type="scientific">Heracleum sosnowskyi</name>
    <dbReference type="NCBI Taxonomy" id="360622"/>
    <lineage>
        <taxon>Eukaryota</taxon>
        <taxon>Viridiplantae</taxon>
        <taxon>Streptophyta</taxon>
        <taxon>Embryophyta</taxon>
        <taxon>Tracheophyta</taxon>
        <taxon>Spermatophyta</taxon>
        <taxon>Magnoliopsida</taxon>
        <taxon>eudicotyledons</taxon>
        <taxon>Gunneridae</taxon>
        <taxon>Pentapetalae</taxon>
        <taxon>asterids</taxon>
        <taxon>campanulids</taxon>
        <taxon>Apiales</taxon>
        <taxon>Apiaceae</taxon>
        <taxon>Apioideae</taxon>
        <taxon>apioid superclade</taxon>
        <taxon>Tordylieae</taxon>
        <taxon>Tordyliinae</taxon>
        <taxon>Heracleum</taxon>
    </lineage>
</organism>
<evidence type="ECO:0000313" key="18">
    <source>
        <dbReference type="EMBL" id="KAK1393000.1"/>
    </source>
</evidence>
<dbReference type="SMART" id="SM00979">
    <property type="entry name" value="TIFY"/>
    <property type="match status" value="1"/>
</dbReference>
<dbReference type="PANTHER" id="PTHR46125">
    <property type="entry name" value="GATA TRANSCRIPTION FACTOR 28"/>
    <property type="match status" value="1"/>
</dbReference>
<dbReference type="EMBL" id="JAUIZM010000003">
    <property type="protein sequence ID" value="KAK1393000.1"/>
    <property type="molecule type" value="Genomic_DNA"/>
</dbReference>
<feature type="compositionally biased region" description="Polar residues" evidence="14">
    <location>
        <begin position="175"/>
        <end position="187"/>
    </location>
</feature>
<keyword evidence="8" id="KW-0238">DNA-binding</keyword>
<keyword evidence="9" id="KW-0010">Activator</keyword>
<dbReference type="InterPro" id="IPR010399">
    <property type="entry name" value="Tify_dom"/>
</dbReference>
<keyword evidence="6" id="KW-0862">Zinc</keyword>
<dbReference type="PROSITE" id="PS51017">
    <property type="entry name" value="CCT"/>
    <property type="match status" value="1"/>
</dbReference>
<dbReference type="GO" id="GO:0043565">
    <property type="term" value="F:sequence-specific DNA binding"/>
    <property type="evidence" value="ECO:0007669"/>
    <property type="project" value="InterPro"/>
</dbReference>
<sequence>MYNHNQQINYPNHYSDAADVNHAAAPVDPVADSQGVSYDETHSFENGDAVGNYGVASAIDAGMAYGGDSNSADQLTLSFGGQVYVFDTVTAEKVQQVLLLLGGCELPSGPQPADIPYRSPPAQYQKDYPQRCSDPERAASLRRFYQKKQNRCYEKKIRYDVRREVAVRMHRKRGQFTSKTSEGSTVSDADDSKQDEGALETLCNHCGTSSGCTPMMRKGPDGPRTLCNACGLYWAQKGALRLVPKKSRDHPLTQTEQGEVDKSNFVTPVYTQ</sequence>
<comment type="subcellular location">
    <subcellularLocation>
        <location evidence="2 13">Nucleus</location>
    </subcellularLocation>
</comment>
<evidence type="ECO:0000256" key="5">
    <source>
        <dbReference type="ARBA" id="ARBA00022771"/>
    </source>
</evidence>
<evidence type="ECO:0000256" key="1">
    <source>
        <dbReference type="ARBA" id="ARBA00002206"/>
    </source>
</evidence>
<accession>A0AAD8MX23</accession>
<dbReference type="GO" id="GO:0006355">
    <property type="term" value="P:regulation of DNA-templated transcription"/>
    <property type="evidence" value="ECO:0007669"/>
    <property type="project" value="InterPro"/>
</dbReference>
<dbReference type="Pfam" id="PF06200">
    <property type="entry name" value="tify"/>
    <property type="match status" value="1"/>
</dbReference>
<keyword evidence="11 13" id="KW-0539">Nucleus</keyword>
<dbReference type="Pfam" id="PF00320">
    <property type="entry name" value="GATA"/>
    <property type="match status" value="1"/>
</dbReference>
<reference evidence="18" key="2">
    <citation type="submission" date="2023-05" db="EMBL/GenBank/DDBJ databases">
        <authorList>
            <person name="Schelkunov M.I."/>
        </authorList>
    </citation>
    <scope>NUCLEOTIDE SEQUENCE</scope>
    <source>
        <strain evidence="18">Hsosn_3</strain>
        <tissue evidence="18">Leaf</tissue>
    </source>
</reference>
<evidence type="ECO:0000259" key="15">
    <source>
        <dbReference type="PROSITE" id="PS50114"/>
    </source>
</evidence>
<evidence type="ECO:0000259" key="17">
    <source>
        <dbReference type="PROSITE" id="PS51320"/>
    </source>
</evidence>
<feature type="domain" description="CCT" evidence="16">
    <location>
        <begin position="137"/>
        <end position="179"/>
    </location>
</feature>
<evidence type="ECO:0000256" key="3">
    <source>
        <dbReference type="ARBA" id="ARBA00007722"/>
    </source>
</evidence>
<evidence type="ECO:0000256" key="10">
    <source>
        <dbReference type="ARBA" id="ARBA00023163"/>
    </source>
</evidence>
<evidence type="ECO:0000259" key="16">
    <source>
        <dbReference type="PROSITE" id="PS51017"/>
    </source>
</evidence>
<keyword evidence="10" id="KW-0804">Transcription</keyword>
<dbReference type="PROSITE" id="PS51320">
    <property type="entry name" value="TIFY"/>
    <property type="match status" value="1"/>
</dbReference>
<dbReference type="InterPro" id="IPR045280">
    <property type="entry name" value="TIFY-like"/>
</dbReference>
<evidence type="ECO:0000256" key="7">
    <source>
        <dbReference type="ARBA" id="ARBA00023015"/>
    </source>
</evidence>
<dbReference type="PROSITE" id="PS50114">
    <property type="entry name" value="GATA_ZN_FINGER_2"/>
    <property type="match status" value="1"/>
</dbReference>
<dbReference type="Pfam" id="PF06203">
    <property type="entry name" value="CCT"/>
    <property type="match status" value="1"/>
</dbReference>
<gene>
    <name evidence="18" type="ORF">POM88_012056</name>
</gene>
<dbReference type="Gene3D" id="3.30.50.10">
    <property type="entry name" value="Erythroid Transcription Factor GATA-1, subunit A"/>
    <property type="match status" value="1"/>
</dbReference>
<name>A0AAD8MX23_9APIA</name>
<dbReference type="PROSITE" id="PS00344">
    <property type="entry name" value="GATA_ZN_FINGER_1"/>
    <property type="match status" value="1"/>
</dbReference>
<dbReference type="PANTHER" id="PTHR46125:SF20">
    <property type="entry name" value="GATA TRANSCRIPTION FACTOR 25"/>
    <property type="match status" value="1"/>
</dbReference>
<dbReference type="GO" id="GO:0008270">
    <property type="term" value="F:zinc ion binding"/>
    <property type="evidence" value="ECO:0007669"/>
    <property type="project" value="UniProtKB-KW"/>
</dbReference>
<evidence type="ECO:0000256" key="8">
    <source>
        <dbReference type="ARBA" id="ARBA00023125"/>
    </source>
</evidence>
<dbReference type="SMART" id="SM00401">
    <property type="entry name" value="ZnF_GATA"/>
    <property type="match status" value="1"/>
</dbReference>
<keyword evidence="5 12" id="KW-0863">Zinc-finger</keyword>
<proteinExistence type="inferred from homology"/>
<evidence type="ECO:0000256" key="6">
    <source>
        <dbReference type="ARBA" id="ARBA00022833"/>
    </source>
</evidence>
<protein>
    <submittedName>
        <fullName evidence="18">GATA transcription factor 24</fullName>
    </submittedName>
</protein>
<keyword evidence="4" id="KW-0479">Metal-binding</keyword>
<dbReference type="AlphaFoldDB" id="A0AAD8MX23"/>
<evidence type="ECO:0000256" key="11">
    <source>
        <dbReference type="ARBA" id="ARBA00023242"/>
    </source>
</evidence>
<evidence type="ECO:0000256" key="12">
    <source>
        <dbReference type="PROSITE-ProRule" id="PRU00094"/>
    </source>
</evidence>
<dbReference type="Proteomes" id="UP001237642">
    <property type="component" value="Unassembled WGS sequence"/>
</dbReference>
<evidence type="ECO:0000313" key="19">
    <source>
        <dbReference type="Proteomes" id="UP001237642"/>
    </source>
</evidence>
<dbReference type="InterPro" id="IPR000679">
    <property type="entry name" value="Znf_GATA"/>
</dbReference>
<comment type="similarity">
    <text evidence="3">Belongs to the type IV zinc-finger family. Class C subfamily.</text>
</comment>
<feature type="domain" description="GATA-type" evidence="15">
    <location>
        <begin position="203"/>
        <end position="256"/>
    </location>
</feature>
<dbReference type="InterPro" id="IPR013088">
    <property type="entry name" value="Znf_NHR/GATA"/>
</dbReference>
<dbReference type="GO" id="GO:0005634">
    <property type="term" value="C:nucleus"/>
    <property type="evidence" value="ECO:0007669"/>
    <property type="project" value="UniProtKB-SubCell"/>
</dbReference>
<keyword evidence="7" id="KW-0805">Transcription regulation</keyword>
<dbReference type="SUPFAM" id="SSF57716">
    <property type="entry name" value="Glucocorticoid receptor-like (DNA-binding domain)"/>
    <property type="match status" value="1"/>
</dbReference>
<feature type="region of interest" description="Disordered" evidence="14">
    <location>
        <begin position="249"/>
        <end position="272"/>
    </location>
</feature>
<evidence type="ECO:0000256" key="9">
    <source>
        <dbReference type="ARBA" id="ARBA00023159"/>
    </source>
</evidence>
<evidence type="ECO:0000256" key="4">
    <source>
        <dbReference type="ARBA" id="ARBA00022723"/>
    </source>
</evidence>
<evidence type="ECO:0000256" key="2">
    <source>
        <dbReference type="ARBA" id="ARBA00004123"/>
    </source>
</evidence>
<comment type="function">
    <text evidence="1">Transcriptional activator that specifically binds 5'-GATA-3' or 5'-GAT-3' motifs within gene promoters.</text>
</comment>
<feature type="region of interest" description="Disordered" evidence="14">
    <location>
        <begin position="173"/>
        <end position="193"/>
    </location>
</feature>
<dbReference type="CDD" id="cd00202">
    <property type="entry name" value="ZnF_GATA"/>
    <property type="match status" value="1"/>
</dbReference>
<evidence type="ECO:0000256" key="13">
    <source>
        <dbReference type="PROSITE-ProRule" id="PRU00357"/>
    </source>
</evidence>
<reference evidence="18" key="1">
    <citation type="submission" date="2023-02" db="EMBL/GenBank/DDBJ databases">
        <title>Genome of toxic invasive species Heracleum sosnowskyi carries increased number of genes despite the absence of recent whole-genome duplications.</title>
        <authorList>
            <person name="Schelkunov M."/>
            <person name="Shtratnikova V."/>
            <person name="Makarenko M."/>
            <person name="Klepikova A."/>
            <person name="Omelchenko D."/>
            <person name="Novikova G."/>
            <person name="Obukhova E."/>
            <person name="Bogdanov V."/>
            <person name="Penin A."/>
            <person name="Logacheva M."/>
        </authorList>
    </citation>
    <scope>NUCLEOTIDE SEQUENCE</scope>
    <source>
        <strain evidence="18">Hsosn_3</strain>
        <tissue evidence="18">Leaf</tissue>
    </source>
</reference>